<keyword evidence="2" id="KW-1185">Reference proteome</keyword>
<organism evidence="1 2">
    <name type="scientific">Acaulospora colombiana</name>
    <dbReference type="NCBI Taxonomy" id="27376"/>
    <lineage>
        <taxon>Eukaryota</taxon>
        <taxon>Fungi</taxon>
        <taxon>Fungi incertae sedis</taxon>
        <taxon>Mucoromycota</taxon>
        <taxon>Glomeromycotina</taxon>
        <taxon>Glomeromycetes</taxon>
        <taxon>Diversisporales</taxon>
        <taxon>Acaulosporaceae</taxon>
        <taxon>Acaulospora</taxon>
    </lineage>
</organism>
<evidence type="ECO:0000313" key="1">
    <source>
        <dbReference type="EMBL" id="CAG8546350.1"/>
    </source>
</evidence>
<gene>
    <name evidence="1" type="ORF">ACOLOM_LOCUS4676</name>
</gene>
<dbReference type="Proteomes" id="UP000789525">
    <property type="component" value="Unassembled WGS sequence"/>
</dbReference>
<dbReference type="EMBL" id="CAJVPT010007906">
    <property type="protein sequence ID" value="CAG8546350.1"/>
    <property type="molecule type" value="Genomic_DNA"/>
</dbReference>
<proteinExistence type="predicted"/>
<sequence length="78" mass="8943">MWVHSGRWFVLGGLARGTITAVRTSFSRHPYHIRPQTFHSTLDMRDSGLQYTISILFLLENPSAVPSCMAKRDDVRPR</sequence>
<feature type="non-terminal residue" evidence="1">
    <location>
        <position position="78"/>
    </location>
</feature>
<name>A0ACA9LU72_9GLOM</name>
<protein>
    <submittedName>
        <fullName evidence="1">906_t:CDS:1</fullName>
    </submittedName>
</protein>
<reference evidence="1" key="1">
    <citation type="submission" date="2021-06" db="EMBL/GenBank/DDBJ databases">
        <authorList>
            <person name="Kallberg Y."/>
            <person name="Tangrot J."/>
            <person name="Rosling A."/>
        </authorList>
    </citation>
    <scope>NUCLEOTIDE SEQUENCE</scope>
    <source>
        <strain evidence="1">CL356</strain>
    </source>
</reference>
<comment type="caution">
    <text evidence="1">The sequence shown here is derived from an EMBL/GenBank/DDBJ whole genome shotgun (WGS) entry which is preliminary data.</text>
</comment>
<evidence type="ECO:0000313" key="2">
    <source>
        <dbReference type="Proteomes" id="UP000789525"/>
    </source>
</evidence>
<accession>A0ACA9LU72</accession>